<dbReference type="AlphaFoldDB" id="A0A0S6UEQ0"/>
<reference evidence="2" key="1">
    <citation type="journal article" date="2014" name="Gene">
        <title>Genome-guided analysis of transformation efficiency and carbon dioxide assimilation by Moorella thermoacetica Y72.</title>
        <authorList>
            <person name="Tsukahara K."/>
            <person name="Kita A."/>
            <person name="Nakashimada Y."/>
            <person name="Hoshino T."/>
            <person name="Murakami K."/>
        </authorList>
    </citation>
    <scope>NUCLEOTIDE SEQUENCE [LARGE SCALE GENOMIC DNA]</scope>
    <source>
        <strain evidence="2">Y72</strain>
    </source>
</reference>
<gene>
    <name evidence="2" type="ORF">MTY_2610</name>
</gene>
<accession>A0A0S6UEQ0</accession>
<evidence type="ECO:0000256" key="1">
    <source>
        <dbReference type="SAM" id="MobiDB-lite"/>
    </source>
</evidence>
<protein>
    <submittedName>
        <fullName evidence="2">Protein containing von Willebrand factor type A (VWA) domain</fullName>
    </submittedName>
</protein>
<proteinExistence type="predicted"/>
<evidence type="ECO:0000313" key="2">
    <source>
        <dbReference type="EMBL" id="GAF27269.1"/>
    </source>
</evidence>
<dbReference type="Proteomes" id="UP000063718">
    <property type="component" value="Unassembled WGS sequence"/>
</dbReference>
<dbReference type="EMBL" id="DF238840">
    <property type="protein sequence ID" value="GAF27269.1"/>
    <property type="molecule type" value="Genomic_DNA"/>
</dbReference>
<organism evidence="2">
    <name type="scientific">Moorella thermoacetica Y72</name>
    <dbReference type="NCBI Taxonomy" id="1325331"/>
    <lineage>
        <taxon>Bacteria</taxon>
        <taxon>Bacillati</taxon>
        <taxon>Bacillota</taxon>
        <taxon>Clostridia</taxon>
        <taxon>Neomoorellales</taxon>
        <taxon>Neomoorellaceae</taxon>
        <taxon>Neomoorella</taxon>
    </lineage>
</organism>
<feature type="region of interest" description="Disordered" evidence="1">
    <location>
        <begin position="1"/>
        <end position="23"/>
    </location>
</feature>
<name>A0A0S6UEQ0_NEOTH</name>
<sequence>MMLERTNASPCPGPGEDGDRQEKDTLVNLNALENLMTEYLGLLPEGEKRYLRHMICGQVEILIHDLLRRLAD</sequence>